<reference evidence="1" key="1">
    <citation type="submission" date="2018-05" db="EMBL/GenBank/DDBJ databases">
        <title>Draft genome of Mucuna pruriens seed.</title>
        <authorList>
            <person name="Nnadi N.E."/>
            <person name="Vos R."/>
            <person name="Hasami M.H."/>
            <person name="Devisetty U.K."/>
            <person name="Aguiy J.C."/>
        </authorList>
    </citation>
    <scope>NUCLEOTIDE SEQUENCE [LARGE SCALE GENOMIC DNA]</scope>
    <source>
        <strain evidence="1">JCA_2017</strain>
    </source>
</reference>
<dbReference type="EMBL" id="QJKJ01002368">
    <property type="protein sequence ID" value="RDY03178.1"/>
    <property type="molecule type" value="Genomic_DNA"/>
</dbReference>
<feature type="non-terminal residue" evidence="1">
    <location>
        <position position="1"/>
    </location>
</feature>
<dbReference type="OrthoDB" id="1722863at2759"/>
<name>A0A371HK52_MUCPR</name>
<proteinExistence type="predicted"/>
<keyword evidence="2" id="KW-1185">Reference proteome</keyword>
<comment type="caution">
    <text evidence="1">The sequence shown here is derived from an EMBL/GenBank/DDBJ whole genome shotgun (WGS) entry which is preliminary data.</text>
</comment>
<sequence>WSTYLLKLIVSLKGTNFKVWKEVVAIRNLFLFWITFKRLKLRNGNVKIKKWKCSNRMCLMIMKHLILEAFRGFVFESQR</sequence>
<evidence type="ECO:0000313" key="2">
    <source>
        <dbReference type="Proteomes" id="UP000257109"/>
    </source>
</evidence>
<protein>
    <submittedName>
        <fullName evidence="1">Uncharacterized protein</fullName>
    </submittedName>
</protein>
<accession>A0A371HK52</accession>
<evidence type="ECO:0000313" key="1">
    <source>
        <dbReference type="EMBL" id="RDY03178.1"/>
    </source>
</evidence>
<dbReference type="AlphaFoldDB" id="A0A371HK52"/>
<gene>
    <name evidence="1" type="ORF">CR513_13271</name>
</gene>
<dbReference type="Proteomes" id="UP000257109">
    <property type="component" value="Unassembled WGS sequence"/>
</dbReference>
<organism evidence="1 2">
    <name type="scientific">Mucuna pruriens</name>
    <name type="common">Velvet bean</name>
    <name type="synonym">Dolichos pruriens</name>
    <dbReference type="NCBI Taxonomy" id="157652"/>
    <lineage>
        <taxon>Eukaryota</taxon>
        <taxon>Viridiplantae</taxon>
        <taxon>Streptophyta</taxon>
        <taxon>Embryophyta</taxon>
        <taxon>Tracheophyta</taxon>
        <taxon>Spermatophyta</taxon>
        <taxon>Magnoliopsida</taxon>
        <taxon>eudicotyledons</taxon>
        <taxon>Gunneridae</taxon>
        <taxon>Pentapetalae</taxon>
        <taxon>rosids</taxon>
        <taxon>fabids</taxon>
        <taxon>Fabales</taxon>
        <taxon>Fabaceae</taxon>
        <taxon>Papilionoideae</taxon>
        <taxon>50 kb inversion clade</taxon>
        <taxon>NPAAA clade</taxon>
        <taxon>indigoferoid/millettioid clade</taxon>
        <taxon>Phaseoleae</taxon>
        <taxon>Mucuna</taxon>
    </lineage>
</organism>
<feature type="non-terminal residue" evidence="1">
    <location>
        <position position="79"/>
    </location>
</feature>